<evidence type="ECO:0000313" key="1">
    <source>
        <dbReference type="EMBL" id="QEJ97961.1"/>
    </source>
</evidence>
<dbReference type="AlphaFoldDB" id="A0AAE6IU50"/>
<dbReference type="EMBL" id="CP042817">
    <property type="protein sequence ID" value="QEJ97961.1"/>
    <property type="molecule type" value="Genomic_DNA"/>
</dbReference>
<sequence length="325" mass="35285">MEERKPEYGYSVGITGFALLNRDGSYPTPNDWEHKDKSGNKIKHKGGIVGGAEKINIAGWSDEDLKVGVVYGVRRGEFTLTCTAANEEAVTIDEMVADLNTAFKTLEAEGIKLKAAKTPKGSDYDDGYLRITDAAIGEDALPFYAPIGFSGRLAKTLGINGWVFTREAKSVKTDFEKESGKSVDATSGHGIRCSVKEPDKIKGSNLTISAAAMDNQTLAMITGNTYNEETDEFFYDNTGDPPNFACMYFVMQFLSGVNTKTNFAKMKVFCLPSCQVAPSGEEAGEDNFGTKEITGSGGENKRSALPLLFHKGISANDYRKFVDAE</sequence>
<accession>A0AAE6IU50</accession>
<proteinExistence type="predicted"/>
<reference evidence="1 2" key="1">
    <citation type="submission" date="2019-08" db="EMBL/GenBank/DDBJ databases">
        <authorList>
            <person name="Kuhnert P."/>
        </authorList>
    </citation>
    <scope>NUCLEOTIDE SEQUENCE [LARGE SCALE GENOMIC DNA]</scope>
    <source>
        <strain evidence="1 2">B36.5</strain>
    </source>
</reference>
<organism evidence="1 2">
    <name type="scientific">Treponema phagedenis</name>
    <dbReference type="NCBI Taxonomy" id="162"/>
    <lineage>
        <taxon>Bacteria</taxon>
        <taxon>Pseudomonadati</taxon>
        <taxon>Spirochaetota</taxon>
        <taxon>Spirochaetia</taxon>
        <taxon>Spirochaetales</taxon>
        <taxon>Treponemataceae</taxon>
        <taxon>Treponema</taxon>
    </lineage>
</organism>
<dbReference type="RefSeq" id="WP_148884527.1">
    <property type="nucleotide sequence ID" value="NZ_CP042817.1"/>
</dbReference>
<dbReference type="Proteomes" id="UP000323594">
    <property type="component" value="Chromosome"/>
</dbReference>
<name>A0AAE6IU50_TREPH</name>
<gene>
    <name evidence="1" type="ORF">FUT82_08095</name>
</gene>
<protein>
    <submittedName>
        <fullName evidence="1">Uncharacterized protein</fullName>
    </submittedName>
</protein>
<evidence type="ECO:0000313" key="2">
    <source>
        <dbReference type="Proteomes" id="UP000323594"/>
    </source>
</evidence>